<keyword evidence="2" id="KW-1185">Reference proteome</keyword>
<dbReference type="Proteomes" id="UP000321408">
    <property type="component" value="Chromosome"/>
</dbReference>
<reference evidence="1 2" key="2">
    <citation type="journal article" date="2024" name="Int. J. Syst. Evol. Microbiol.">
        <title>Promethearchaeum syntrophicum gen. nov., sp. nov., an anaerobic, obligately syntrophic archaeon, the first isolate of the lineage 'Asgard' archaea, and proposal of the new archaeal phylum Promethearchaeota phyl. nov. and kingdom Promethearchaeati regn. nov.</title>
        <authorList>
            <person name="Imachi H."/>
            <person name="Nobu M.K."/>
            <person name="Kato S."/>
            <person name="Takaki Y."/>
            <person name="Miyazaki M."/>
            <person name="Miyata M."/>
            <person name="Ogawara M."/>
            <person name="Saito Y."/>
            <person name="Sakai S."/>
            <person name="Tahara Y.O."/>
            <person name="Takano Y."/>
            <person name="Tasumi E."/>
            <person name="Uematsu K."/>
            <person name="Yoshimura T."/>
            <person name="Itoh T."/>
            <person name="Ohkuma M."/>
            <person name="Takai K."/>
        </authorList>
    </citation>
    <scope>NUCLEOTIDE SEQUENCE [LARGE SCALE GENOMIC DNA]</scope>
    <source>
        <strain evidence="1 2">MK-D1</strain>
    </source>
</reference>
<sequence length="40" mass="4767">MENFQYPLYLQKELEHLWGSKTKIDVAGWSAFRRLVIIQG</sequence>
<proteinExistence type="predicted"/>
<protein>
    <submittedName>
        <fullName evidence="1">Uncharacterized protein</fullName>
    </submittedName>
</protein>
<organism evidence="1 2">
    <name type="scientific">Promethearchaeum syntrophicum</name>
    <dbReference type="NCBI Taxonomy" id="2594042"/>
    <lineage>
        <taxon>Archaea</taxon>
        <taxon>Promethearchaeati</taxon>
        <taxon>Promethearchaeota</taxon>
        <taxon>Promethearchaeia</taxon>
        <taxon>Promethearchaeales</taxon>
        <taxon>Promethearchaeaceae</taxon>
        <taxon>Promethearchaeum</taxon>
    </lineage>
</organism>
<reference evidence="1 2" key="1">
    <citation type="journal article" date="2020" name="Nature">
        <title>Isolation of an archaeon at the prokaryote-eukaryote interface.</title>
        <authorList>
            <person name="Imachi H."/>
            <person name="Nobu M.K."/>
            <person name="Nakahara N."/>
            <person name="Morono Y."/>
            <person name="Ogawara M."/>
            <person name="Takaki Y."/>
            <person name="Takano Y."/>
            <person name="Uematsu K."/>
            <person name="Ikuta T."/>
            <person name="Ito M."/>
            <person name="Matsui Y."/>
            <person name="Miyazaki M."/>
            <person name="Murata K."/>
            <person name="Saito Y."/>
            <person name="Sakai S."/>
            <person name="Song C."/>
            <person name="Tasumi E."/>
            <person name="Yamanaka Y."/>
            <person name="Yamaguchi T."/>
            <person name="Kamagata Y."/>
            <person name="Tamaki H."/>
            <person name="Takai K."/>
        </authorList>
    </citation>
    <scope>NUCLEOTIDE SEQUENCE [LARGE SCALE GENOMIC DNA]</scope>
    <source>
        <strain evidence="1 2">MK-D1</strain>
    </source>
</reference>
<dbReference type="EMBL" id="CP042905">
    <property type="protein sequence ID" value="XDF89346.1"/>
    <property type="molecule type" value="Genomic_DNA"/>
</dbReference>
<name>A0AC61ZU56_9ARCH</name>
<evidence type="ECO:0000313" key="1">
    <source>
        <dbReference type="EMBL" id="XDF89346.1"/>
    </source>
</evidence>
<gene>
    <name evidence="1" type="ORF">DSAG12_04625</name>
</gene>
<accession>A0AC61ZU56</accession>
<evidence type="ECO:0000313" key="2">
    <source>
        <dbReference type="Proteomes" id="UP000321408"/>
    </source>
</evidence>